<proteinExistence type="predicted"/>
<keyword evidence="2" id="KW-1185">Reference proteome</keyword>
<dbReference type="GeneID" id="37144107"/>
<sequence length="84" mass="9575">MFFFSCWLTQGIMFPMPCSLLGKKCFVQSSDEYEHRLRRPVNSNRIDHIVQPQLPEERFEVGTGYHGAELTPISGNGTVEDLNA</sequence>
<reference evidence="1 2" key="1">
    <citation type="submission" date="2016-12" db="EMBL/GenBank/DDBJ databases">
        <title>The genomes of Aspergillus section Nigri reveals drivers in fungal speciation.</title>
        <authorList>
            <consortium name="DOE Joint Genome Institute"/>
            <person name="Vesth T.C."/>
            <person name="Nybo J."/>
            <person name="Theobald S."/>
            <person name="Brandl J."/>
            <person name="Frisvad J.C."/>
            <person name="Nielsen K.F."/>
            <person name="Lyhne E.K."/>
            <person name="Kogle M.E."/>
            <person name="Kuo A."/>
            <person name="Riley R."/>
            <person name="Clum A."/>
            <person name="Nolan M."/>
            <person name="Lipzen A."/>
            <person name="Salamov A."/>
            <person name="Henrissat B."/>
            <person name="Wiebenga A."/>
            <person name="De Vries R.P."/>
            <person name="Grigoriev I.V."/>
            <person name="Mortensen U.H."/>
            <person name="Andersen M.R."/>
            <person name="Baker S.E."/>
        </authorList>
    </citation>
    <scope>NUCLEOTIDE SEQUENCE [LARGE SCALE GENOMIC DNA]</scope>
    <source>
        <strain evidence="1 2">CBS 121591</strain>
    </source>
</reference>
<dbReference type="VEuPathDB" id="FungiDB:BO82DRAFT_59225"/>
<evidence type="ECO:0000313" key="1">
    <source>
        <dbReference type="EMBL" id="PYH82575.1"/>
    </source>
</evidence>
<dbReference type="AlphaFoldDB" id="A0A319CAR0"/>
<dbReference type="EMBL" id="KZ821694">
    <property type="protein sequence ID" value="PYH82575.1"/>
    <property type="molecule type" value="Genomic_DNA"/>
</dbReference>
<name>A0A319CAR0_9EURO</name>
<organism evidence="1 2">
    <name type="scientific">Aspergillus uvarum CBS 121591</name>
    <dbReference type="NCBI Taxonomy" id="1448315"/>
    <lineage>
        <taxon>Eukaryota</taxon>
        <taxon>Fungi</taxon>
        <taxon>Dikarya</taxon>
        <taxon>Ascomycota</taxon>
        <taxon>Pezizomycotina</taxon>
        <taxon>Eurotiomycetes</taxon>
        <taxon>Eurotiomycetidae</taxon>
        <taxon>Eurotiales</taxon>
        <taxon>Aspergillaceae</taxon>
        <taxon>Aspergillus</taxon>
        <taxon>Aspergillus subgen. Circumdati</taxon>
    </lineage>
</organism>
<gene>
    <name evidence="1" type="ORF">BO82DRAFT_59225</name>
</gene>
<accession>A0A319CAR0</accession>
<dbReference type="RefSeq" id="XP_025492775.1">
    <property type="nucleotide sequence ID" value="XM_025641365.1"/>
</dbReference>
<protein>
    <submittedName>
        <fullName evidence="1">Uncharacterized protein</fullName>
    </submittedName>
</protein>
<evidence type="ECO:0000313" key="2">
    <source>
        <dbReference type="Proteomes" id="UP000248340"/>
    </source>
</evidence>
<dbReference type="Proteomes" id="UP000248340">
    <property type="component" value="Unassembled WGS sequence"/>
</dbReference>